<dbReference type="PROSITE" id="PS50011">
    <property type="entry name" value="PROTEIN_KINASE_DOM"/>
    <property type="match status" value="1"/>
</dbReference>
<accession>A0A286UXM6</accession>
<dbReference type="Proteomes" id="UP000217199">
    <property type="component" value="Unassembled WGS sequence"/>
</dbReference>
<dbReference type="OrthoDB" id="4062651at2759"/>
<gene>
    <name evidence="6" type="ORF">PNOK_0141800</name>
</gene>
<dbReference type="GO" id="GO:0043657">
    <property type="term" value="C:host cell"/>
    <property type="evidence" value="ECO:0007669"/>
    <property type="project" value="UniProtKB-SubCell"/>
</dbReference>
<dbReference type="PROSITE" id="PS00108">
    <property type="entry name" value="PROTEIN_KINASE_ST"/>
    <property type="match status" value="1"/>
</dbReference>
<dbReference type="SUPFAM" id="SSF56112">
    <property type="entry name" value="Protein kinase-like (PK-like)"/>
    <property type="match status" value="1"/>
</dbReference>
<feature type="compositionally biased region" description="Low complexity" evidence="4">
    <location>
        <begin position="430"/>
        <end position="440"/>
    </location>
</feature>
<dbReference type="AlphaFoldDB" id="A0A286UXM6"/>
<dbReference type="InterPro" id="IPR045379">
    <property type="entry name" value="Crinkler_N"/>
</dbReference>
<dbReference type="SMART" id="SM00220">
    <property type="entry name" value="S_TKc"/>
    <property type="match status" value="1"/>
</dbReference>
<dbReference type="GO" id="GO:0044773">
    <property type="term" value="P:mitotic DNA damage checkpoint signaling"/>
    <property type="evidence" value="ECO:0007669"/>
    <property type="project" value="TreeGrafter"/>
</dbReference>
<dbReference type="EMBL" id="NBII01000001">
    <property type="protein sequence ID" value="PAV24350.1"/>
    <property type="molecule type" value="Genomic_DNA"/>
</dbReference>
<dbReference type="PANTHER" id="PTHR44167:SF24">
    <property type="entry name" value="SERINE_THREONINE-PROTEIN KINASE CHK2"/>
    <property type="match status" value="1"/>
</dbReference>
<keyword evidence="7" id="KW-1185">Reference proteome</keyword>
<sequence length="725" mass="83577">MSEFELWCLSIDADGEIIGEPFVVRIASSKTIAHLKQEVWPRDPILSSRLVVWKLNGLSHDDFLKEPHSRQSLISQAKGDALKSKYYDKLSTIFPKGPQGEFIHFVIEHPSELSGGTDFENQQYLNLLTFRVGDNSQQIMWNNIPRLNKYTMNSILLNEIKDNLEKPRRMAGNISNSMARALLGRYISGDDSEHSCILNRLLSDESNASPYIEPESELVLYTYFLCSTKYGWMDDLPSTTYRFLDVCVTISKAKAYMNIFRLLVPHWINLFKGNKLESTINKPLPFFLVAEAGIEGYERSKRFKYRPRPDFVLLKDGFPFFLAWEISSKDENRLYAQLACVHRLACAFLKKASRTVGTKRCIVFNDQNGKICFHKRIFSMNKQSEAAAFLFEFFNYSTYIKENVNFGDVKPLLKELYENIDEKFENTLHSTNSSQSSSVSESDEHSGSKMTLGIKNALLRSDFEPVPPPIYDDEFEPLYELPDHVVKAQSTDGTYVIAKLVKKGSHEQYIHYGLSRDKSTLNHTIPLLDIIPSSLGSIIILPYETTLHEIANFDKTFPQISIRLSQELIEGVAFLHKQDIAHLDIKPFNIVYSQGLKRLYLIDFSLSKQCDDEDEMVTMSCGTKGWSAPEIELDRNKPRRAFSPIRADLWSCGKVLRYISERSGKIHRSISMIIDKLMDDEPWRRPLLRWIVDDKADFWDSCRLVEGAREQLAREQHLHFLRNNR</sequence>
<evidence type="ECO:0000256" key="4">
    <source>
        <dbReference type="SAM" id="MobiDB-lite"/>
    </source>
</evidence>
<feature type="region of interest" description="Disordered" evidence="4">
    <location>
        <begin position="428"/>
        <end position="447"/>
    </location>
</feature>
<keyword evidence="3" id="KW-0964">Secreted</keyword>
<proteinExistence type="predicted"/>
<keyword evidence="6" id="KW-0808">Transferase</keyword>
<name>A0A286UXM6_9AGAM</name>
<dbReference type="InterPro" id="IPR000719">
    <property type="entry name" value="Prot_kinase_dom"/>
</dbReference>
<evidence type="ECO:0000259" key="5">
    <source>
        <dbReference type="PROSITE" id="PS50011"/>
    </source>
</evidence>
<dbReference type="GO" id="GO:0005524">
    <property type="term" value="F:ATP binding"/>
    <property type="evidence" value="ECO:0007669"/>
    <property type="project" value="InterPro"/>
</dbReference>
<feature type="domain" description="Protein kinase" evidence="5">
    <location>
        <begin position="425"/>
        <end position="725"/>
    </location>
</feature>
<evidence type="ECO:0000256" key="2">
    <source>
        <dbReference type="ARBA" id="ARBA00004613"/>
    </source>
</evidence>
<dbReference type="InterPro" id="IPR011009">
    <property type="entry name" value="Kinase-like_dom_sf"/>
</dbReference>
<dbReference type="PANTHER" id="PTHR44167">
    <property type="entry name" value="OVARIAN-SPECIFIC SERINE/THREONINE-PROTEIN KINASE LOK-RELATED"/>
    <property type="match status" value="1"/>
</dbReference>
<dbReference type="Gene3D" id="1.10.510.10">
    <property type="entry name" value="Transferase(Phosphotransferase) domain 1"/>
    <property type="match status" value="1"/>
</dbReference>
<comment type="caution">
    <text evidence="6">The sequence shown here is derived from an EMBL/GenBank/DDBJ whole genome shotgun (WGS) entry which is preliminary data.</text>
</comment>
<dbReference type="GO" id="GO:0005576">
    <property type="term" value="C:extracellular region"/>
    <property type="evidence" value="ECO:0007669"/>
    <property type="project" value="UniProtKB-SubCell"/>
</dbReference>
<comment type="subcellular location">
    <subcellularLocation>
        <location evidence="1">Host cell</location>
    </subcellularLocation>
    <subcellularLocation>
        <location evidence="2">Secreted</location>
    </subcellularLocation>
</comment>
<dbReference type="InterPro" id="IPR008271">
    <property type="entry name" value="Ser/Thr_kinase_AS"/>
</dbReference>
<evidence type="ECO:0000256" key="3">
    <source>
        <dbReference type="ARBA" id="ARBA00022525"/>
    </source>
</evidence>
<protein>
    <submittedName>
        <fullName evidence="6">Kinase</fullName>
    </submittedName>
</protein>
<organism evidence="6 7">
    <name type="scientific">Pyrrhoderma noxium</name>
    <dbReference type="NCBI Taxonomy" id="2282107"/>
    <lineage>
        <taxon>Eukaryota</taxon>
        <taxon>Fungi</taxon>
        <taxon>Dikarya</taxon>
        <taxon>Basidiomycota</taxon>
        <taxon>Agaricomycotina</taxon>
        <taxon>Agaricomycetes</taxon>
        <taxon>Hymenochaetales</taxon>
        <taxon>Hymenochaetaceae</taxon>
        <taxon>Pyrrhoderma</taxon>
    </lineage>
</organism>
<dbReference type="Pfam" id="PF20147">
    <property type="entry name" value="Crinkler"/>
    <property type="match status" value="1"/>
</dbReference>
<dbReference type="GO" id="GO:0004674">
    <property type="term" value="F:protein serine/threonine kinase activity"/>
    <property type="evidence" value="ECO:0007669"/>
    <property type="project" value="TreeGrafter"/>
</dbReference>
<evidence type="ECO:0000313" key="7">
    <source>
        <dbReference type="Proteomes" id="UP000217199"/>
    </source>
</evidence>
<evidence type="ECO:0000313" key="6">
    <source>
        <dbReference type="EMBL" id="PAV24350.1"/>
    </source>
</evidence>
<keyword evidence="6" id="KW-0418">Kinase</keyword>
<evidence type="ECO:0000256" key="1">
    <source>
        <dbReference type="ARBA" id="ARBA00004340"/>
    </source>
</evidence>
<dbReference type="STRING" id="2282107.A0A286UXM6"/>
<dbReference type="Pfam" id="PF00069">
    <property type="entry name" value="Pkinase"/>
    <property type="match status" value="1"/>
</dbReference>
<dbReference type="InParanoid" id="A0A286UXM6"/>
<reference evidence="6 7" key="1">
    <citation type="journal article" date="2017" name="Mol. Ecol.">
        <title>Comparative and population genomic landscape of Phellinus noxius: A hypervariable fungus causing root rot in trees.</title>
        <authorList>
            <person name="Chung C.L."/>
            <person name="Lee T.J."/>
            <person name="Akiba M."/>
            <person name="Lee H.H."/>
            <person name="Kuo T.H."/>
            <person name="Liu D."/>
            <person name="Ke H.M."/>
            <person name="Yokoi T."/>
            <person name="Roa M.B."/>
            <person name="Lu M.J."/>
            <person name="Chang Y.Y."/>
            <person name="Ann P.J."/>
            <person name="Tsai J.N."/>
            <person name="Chen C.Y."/>
            <person name="Tzean S.S."/>
            <person name="Ota Y."/>
            <person name="Hattori T."/>
            <person name="Sahashi N."/>
            <person name="Liou R.F."/>
            <person name="Kikuchi T."/>
            <person name="Tsai I.J."/>
        </authorList>
    </citation>
    <scope>NUCLEOTIDE SEQUENCE [LARGE SCALE GENOMIC DNA]</scope>
    <source>
        <strain evidence="6 7">FFPRI411160</strain>
    </source>
</reference>
<dbReference type="GO" id="GO:0005634">
    <property type="term" value="C:nucleus"/>
    <property type="evidence" value="ECO:0007669"/>
    <property type="project" value="TreeGrafter"/>
</dbReference>